<name>A0A0S3PXM4_9BRAD</name>
<reference evidence="3 4" key="1">
    <citation type="submission" date="2015-08" db="EMBL/GenBank/DDBJ databases">
        <title>Investigation of the bacterial diversity of lava forest soil.</title>
        <authorList>
            <person name="Lee J.S."/>
        </authorList>
    </citation>
    <scope>NUCLEOTIDE SEQUENCE [LARGE SCALE GENOMIC DNA]</scope>
    <source>
        <strain evidence="3 4">GJW-30</strain>
    </source>
</reference>
<keyword evidence="4" id="KW-1185">Reference proteome</keyword>
<dbReference type="Proteomes" id="UP000236884">
    <property type="component" value="Chromosome"/>
</dbReference>
<feature type="domain" description="HTH tetR-type" evidence="2">
    <location>
        <begin position="17"/>
        <end position="57"/>
    </location>
</feature>
<accession>A0A0S3PXM4</accession>
<dbReference type="InterPro" id="IPR001647">
    <property type="entry name" value="HTH_TetR"/>
</dbReference>
<evidence type="ECO:0000313" key="3">
    <source>
        <dbReference type="EMBL" id="BAT60679.1"/>
    </source>
</evidence>
<dbReference type="GO" id="GO:0003677">
    <property type="term" value="F:DNA binding"/>
    <property type="evidence" value="ECO:0007669"/>
    <property type="project" value="UniProtKB-KW"/>
</dbReference>
<keyword evidence="1" id="KW-0238">DNA-binding</keyword>
<evidence type="ECO:0000259" key="2">
    <source>
        <dbReference type="Pfam" id="PF00440"/>
    </source>
</evidence>
<dbReference type="Pfam" id="PF00440">
    <property type="entry name" value="TetR_N"/>
    <property type="match status" value="1"/>
</dbReference>
<dbReference type="KEGG" id="vgo:GJW-30_1_03228"/>
<organism evidence="3 4">
    <name type="scientific">Variibacter gotjawalensis</name>
    <dbReference type="NCBI Taxonomy" id="1333996"/>
    <lineage>
        <taxon>Bacteria</taxon>
        <taxon>Pseudomonadati</taxon>
        <taxon>Pseudomonadota</taxon>
        <taxon>Alphaproteobacteria</taxon>
        <taxon>Hyphomicrobiales</taxon>
        <taxon>Nitrobacteraceae</taxon>
        <taxon>Variibacter</taxon>
    </lineage>
</organism>
<gene>
    <name evidence="3" type="ORF">GJW-30_1_03228</name>
</gene>
<sequence length="185" mass="20569">MVDIRMNEKLGAADWIKAGYSALRTEGYGALKADVLAKRLNVSRGSFYWHFSDIAAFHHAVIKHWRDRATEVVITELQKQPAGRARLEWLLRGALHSDAAAEPAMRAWAAHDEAAAKAVAAVDRRRRGTIVKLLEEQGVDPARAKALAAIFYWTYLGGTLTSRKLPAREVDTVVEELLALARPRS</sequence>
<dbReference type="OrthoDB" id="3218408at2"/>
<evidence type="ECO:0000256" key="1">
    <source>
        <dbReference type="ARBA" id="ARBA00023125"/>
    </source>
</evidence>
<dbReference type="EMBL" id="AP014946">
    <property type="protein sequence ID" value="BAT60679.1"/>
    <property type="molecule type" value="Genomic_DNA"/>
</dbReference>
<evidence type="ECO:0000313" key="4">
    <source>
        <dbReference type="Proteomes" id="UP000236884"/>
    </source>
</evidence>
<dbReference type="InterPro" id="IPR009057">
    <property type="entry name" value="Homeodomain-like_sf"/>
</dbReference>
<protein>
    <submittedName>
        <fullName evidence="3">Bacterial regulatory proteins, tetR family</fullName>
    </submittedName>
</protein>
<dbReference type="SUPFAM" id="SSF46689">
    <property type="entry name" value="Homeodomain-like"/>
    <property type="match status" value="1"/>
</dbReference>
<dbReference type="AlphaFoldDB" id="A0A0S3PXM4"/>
<proteinExistence type="predicted"/>
<dbReference type="Gene3D" id="1.10.357.10">
    <property type="entry name" value="Tetracycline Repressor, domain 2"/>
    <property type="match status" value="1"/>
</dbReference>